<dbReference type="Proteomes" id="UP000000267">
    <property type="component" value="Unassembled WGS sequence"/>
</dbReference>
<reference evidence="1 2" key="1">
    <citation type="journal article" date="2007" name="Proc. Natl. Acad. Sci. U.S.A.">
        <title>Independent sorting-out of thousands of duplicated gene pairs in two yeast species descended from a whole-genome duplication.</title>
        <authorList>
            <person name="Scannell D.R."/>
            <person name="Frank A.C."/>
            <person name="Conant G.C."/>
            <person name="Byrne K.P."/>
            <person name="Woolfit M."/>
            <person name="Wolfe K.H."/>
        </authorList>
    </citation>
    <scope>NUCLEOTIDE SEQUENCE [LARGE SCALE GENOMIC DNA]</scope>
    <source>
        <strain evidence="2">ATCC 22028 / DSM 70294 / BCRC 21397 / CBS 2163 / NBRC 10782 / NRRL Y-8283 / UCD 57-17</strain>
    </source>
</reference>
<accession>A7TTA8</accession>
<dbReference type="HOGENOM" id="CLU_973860_0_0_1"/>
<gene>
    <name evidence="1" type="ORF">Kpol_293p3</name>
</gene>
<dbReference type="STRING" id="436907.A7TTA8"/>
<name>A7TTA8_VANPO</name>
<dbReference type="InParanoid" id="A7TTA8"/>
<sequence>MLPILACWFAFNASHIPTICKIFYAIITDEEKYREYVTLIIRLSCFDWNKPSEKLPPTISYLKFRYILDSLKCWTAYATLFRSVQLQNISSTLKLFTYSIKSEQSKAYCLIKDTYKNLLKEITDIPGHSFIPLGPGKYLLDGKSFQKEYLVHLYSDAKKLFDSKLEDLGHYYKDLRDISVVAEMTIKSPKCVPFESRDQPKISITDLFNRDTQLSVIPTICSYTEDDNNRIINLIVDCLTCLTPMIYVSSGGPYRFPEMRVLKFAGNARNLFINPIDKTVELITTYSKKKIPYSYMQGRR</sequence>
<dbReference type="OMA" id="WNWIRNT"/>
<dbReference type="OrthoDB" id="4070089at2759"/>
<dbReference type="RefSeq" id="XP_001642357.1">
    <property type="nucleotide sequence ID" value="XM_001642307.1"/>
</dbReference>
<evidence type="ECO:0000313" key="1">
    <source>
        <dbReference type="EMBL" id="EDO14499.1"/>
    </source>
</evidence>
<dbReference type="eggNOG" id="ENOG502QWCT">
    <property type="taxonomic scope" value="Eukaryota"/>
</dbReference>
<keyword evidence="2" id="KW-1185">Reference proteome</keyword>
<dbReference type="GeneID" id="5542498"/>
<dbReference type="KEGG" id="vpo:Kpol_293p3"/>
<proteinExistence type="predicted"/>
<dbReference type="PhylomeDB" id="A7TTA8"/>
<dbReference type="AlphaFoldDB" id="A7TTA8"/>
<evidence type="ECO:0000313" key="2">
    <source>
        <dbReference type="Proteomes" id="UP000000267"/>
    </source>
</evidence>
<organism evidence="2">
    <name type="scientific">Vanderwaltozyma polyspora (strain ATCC 22028 / DSM 70294 / BCRC 21397 / CBS 2163 / NBRC 10782 / NRRL Y-8283 / UCD 57-17)</name>
    <name type="common">Kluyveromyces polysporus</name>
    <dbReference type="NCBI Taxonomy" id="436907"/>
    <lineage>
        <taxon>Eukaryota</taxon>
        <taxon>Fungi</taxon>
        <taxon>Dikarya</taxon>
        <taxon>Ascomycota</taxon>
        <taxon>Saccharomycotina</taxon>
        <taxon>Saccharomycetes</taxon>
        <taxon>Saccharomycetales</taxon>
        <taxon>Saccharomycetaceae</taxon>
        <taxon>Vanderwaltozyma</taxon>
    </lineage>
</organism>
<dbReference type="EMBL" id="DS480555">
    <property type="protein sequence ID" value="EDO14499.1"/>
    <property type="molecule type" value="Genomic_DNA"/>
</dbReference>
<protein>
    <submittedName>
        <fullName evidence="1">Uncharacterized protein</fullName>
    </submittedName>
</protein>